<evidence type="ECO:0000256" key="14">
    <source>
        <dbReference type="PROSITE-ProRule" id="PRU01360"/>
    </source>
</evidence>
<organism evidence="19 20">
    <name type="scientific">Novosphingobium beihaiensis</name>
    <dbReference type="NCBI Taxonomy" id="2930389"/>
    <lineage>
        <taxon>Bacteria</taxon>
        <taxon>Pseudomonadati</taxon>
        <taxon>Pseudomonadota</taxon>
        <taxon>Alphaproteobacteria</taxon>
        <taxon>Sphingomonadales</taxon>
        <taxon>Sphingomonadaceae</taxon>
        <taxon>Novosphingobium</taxon>
    </lineage>
</organism>
<dbReference type="PANTHER" id="PTHR32552:SF89">
    <property type="entry name" value="CATECHOLATE SIDEROPHORE RECEPTOR FIU"/>
    <property type="match status" value="1"/>
</dbReference>
<keyword evidence="5" id="KW-0410">Iron transport</keyword>
<feature type="signal peptide" evidence="16">
    <location>
        <begin position="1"/>
        <end position="32"/>
    </location>
</feature>
<evidence type="ECO:0000256" key="3">
    <source>
        <dbReference type="ARBA" id="ARBA00022448"/>
    </source>
</evidence>
<evidence type="ECO:0000256" key="9">
    <source>
        <dbReference type="ARBA" id="ARBA00023065"/>
    </source>
</evidence>
<accession>A0ABT0BPU3</accession>
<dbReference type="CDD" id="cd01347">
    <property type="entry name" value="ligand_gated_channel"/>
    <property type="match status" value="1"/>
</dbReference>
<dbReference type="PANTHER" id="PTHR32552">
    <property type="entry name" value="FERRICHROME IRON RECEPTOR-RELATED"/>
    <property type="match status" value="1"/>
</dbReference>
<dbReference type="Proteomes" id="UP001202281">
    <property type="component" value="Unassembled WGS sequence"/>
</dbReference>
<dbReference type="InterPro" id="IPR012910">
    <property type="entry name" value="Plug_dom"/>
</dbReference>
<dbReference type="InterPro" id="IPR010105">
    <property type="entry name" value="TonB_sidphr_rcpt"/>
</dbReference>
<proteinExistence type="inferred from homology"/>
<evidence type="ECO:0000256" key="11">
    <source>
        <dbReference type="ARBA" id="ARBA00023136"/>
    </source>
</evidence>
<dbReference type="SUPFAM" id="SSF56935">
    <property type="entry name" value="Porins"/>
    <property type="match status" value="1"/>
</dbReference>
<dbReference type="EMBL" id="JALHLG010000009">
    <property type="protein sequence ID" value="MCJ2186888.1"/>
    <property type="molecule type" value="Genomic_DNA"/>
</dbReference>
<keyword evidence="8" id="KW-0408">Iron</keyword>
<evidence type="ECO:0000256" key="7">
    <source>
        <dbReference type="ARBA" id="ARBA00022729"/>
    </source>
</evidence>
<reference evidence="19 20" key="1">
    <citation type="submission" date="2022-04" db="EMBL/GenBank/DDBJ databases">
        <title>Identification of a novel bacterium isolated from mangrove sediments.</title>
        <authorList>
            <person name="Pan X."/>
        </authorList>
    </citation>
    <scope>NUCLEOTIDE SEQUENCE [LARGE SCALE GENOMIC DNA]</scope>
    <source>
        <strain evidence="19 20">B2638</strain>
    </source>
</reference>
<keyword evidence="11 14" id="KW-0472">Membrane</keyword>
<dbReference type="PROSITE" id="PS51257">
    <property type="entry name" value="PROKAR_LIPOPROTEIN"/>
    <property type="match status" value="1"/>
</dbReference>
<keyword evidence="9" id="KW-0406">Ion transport</keyword>
<feature type="domain" description="TonB-dependent receptor-like beta-barrel" evidence="17">
    <location>
        <begin position="298"/>
        <end position="740"/>
    </location>
</feature>
<feature type="chain" id="PRO_5045566322" evidence="16">
    <location>
        <begin position="33"/>
        <end position="772"/>
    </location>
</feature>
<evidence type="ECO:0000256" key="10">
    <source>
        <dbReference type="ARBA" id="ARBA00023077"/>
    </source>
</evidence>
<keyword evidence="20" id="KW-1185">Reference proteome</keyword>
<name>A0ABT0BPU3_9SPHN</name>
<dbReference type="InterPro" id="IPR000531">
    <property type="entry name" value="Beta-barrel_TonB"/>
</dbReference>
<dbReference type="PROSITE" id="PS52016">
    <property type="entry name" value="TONB_DEPENDENT_REC_3"/>
    <property type="match status" value="1"/>
</dbReference>
<comment type="similarity">
    <text evidence="2 14 15">Belongs to the TonB-dependent receptor family.</text>
</comment>
<evidence type="ECO:0000256" key="5">
    <source>
        <dbReference type="ARBA" id="ARBA00022496"/>
    </source>
</evidence>
<keyword evidence="7 16" id="KW-0732">Signal</keyword>
<evidence type="ECO:0000256" key="13">
    <source>
        <dbReference type="ARBA" id="ARBA00023237"/>
    </source>
</evidence>
<gene>
    <name evidence="19" type="ORF">MTR66_08680</name>
</gene>
<keyword evidence="12 19" id="KW-0675">Receptor</keyword>
<evidence type="ECO:0000256" key="8">
    <source>
        <dbReference type="ARBA" id="ARBA00023004"/>
    </source>
</evidence>
<dbReference type="Pfam" id="PF07715">
    <property type="entry name" value="Plug"/>
    <property type="match status" value="1"/>
</dbReference>
<feature type="domain" description="TonB-dependent receptor plug" evidence="18">
    <location>
        <begin position="75"/>
        <end position="176"/>
    </location>
</feature>
<sequence>MSLSRLRESLASATPAYLALSCFGLAATPALAQETANSANKDEPAQLGGVTVTDTAIDETIKVDTVSSPKFTQPIQDTPQTIQVISRDLFHQQGATTLTEALRNSPGVGTFYAGENGSTTTGDAIRMRGFDTSSSIFVDGIRDLGAISRDVFNTEQVEVEKGPAGTDNGRTAPTGAINMVSKQPFLRTAVSGSASIGVDGQKRATADFNQELGIVPNAAVRLNVLWQNSDDPARDHVRNKRIGIAPSLGLGLGTQTRLYANFLYVDQENIPDGFVPTIGLPGWEPQDGLEPLVGHPVDPKNFYGTRDDHNDVTAQMATLKFEHDFSDSLHLTNTARWGKTSQDYLLTSFMPTSSNVSATDPADLSTYTLARNLSTYRDSTNRILTDQLNLRADFATGAIEHNLSVGIEITSEKQVLHSRAGTGSRPDANLYNPDWNDVGTLADSRSGAFSRGKTDTQAFYLFDTAKFFNETLLVTGGIRVDHYKTTYFSNAVCGGTGRRAVDCGGEPEGTIVTTNDLKTKDTLFNWKLGAVYKPIETLSLYVNYALSQQPPGGENFSLSSSVNSANNPSFDPQKAETFEGGVKWSVLDDMLALNAAVFQTTVKNEINRDVLDDLGNPTQTGKKRVRGVELSAVGNITDAWSVSAGYSHLKTKVTEGPVITSDGTPNLTYIPGDSWTIWSNYRLPFGVEIAGGARHNGGLHRGTDGAQGTPAYTKGYTVVDGMLAYALTSSIKVRANVYNLFDKDYIASINKSGYRYTPGTPRTFLFSADVSF</sequence>
<evidence type="ECO:0000256" key="1">
    <source>
        <dbReference type="ARBA" id="ARBA00004571"/>
    </source>
</evidence>
<keyword evidence="10 15" id="KW-0798">TonB box</keyword>
<keyword evidence="6 14" id="KW-0812">Transmembrane</keyword>
<evidence type="ECO:0000313" key="20">
    <source>
        <dbReference type="Proteomes" id="UP001202281"/>
    </source>
</evidence>
<dbReference type="InterPro" id="IPR039426">
    <property type="entry name" value="TonB-dep_rcpt-like"/>
</dbReference>
<evidence type="ECO:0000256" key="15">
    <source>
        <dbReference type="RuleBase" id="RU003357"/>
    </source>
</evidence>
<keyword evidence="13 14" id="KW-0998">Cell outer membrane</keyword>
<evidence type="ECO:0000259" key="17">
    <source>
        <dbReference type="Pfam" id="PF00593"/>
    </source>
</evidence>
<evidence type="ECO:0000313" key="19">
    <source>
        <dbReference type="EMBL" id="MCJ2186888.1"/>
    </source>
</evidence>
<dbReference type="NCBIfam" id="NF007349">
    <property type="entry name" value="PRK09840.1"/>
    <property type="match status" value="1"/>
</dbReference>
<comment type="subcellular location">
    <subcellularLocation>
        <location evidence="1 14">Cell outer membrane</location>
        <topology evidence="1 14">Multi-pass membrane protein</topology>
    </subcellularLocation>
</comment>
<dbReference type="NCBIfam" id="TIGR01783">
    <property type="entry name" value="TonB-siderophor"/>
    <property type="match status" value="1"/>
</dbReference>
<evidence type="ECO:0000256" key="12">
    <source>
        <dbReference type="ARBA" id="ARBA00023170"/>
    </source>
</evidence>
<comment type="caution">
    <text evidence="19">The sequence shown here is derived from an EMBL/GenBank/DDBJ whole genome shotgun (WGS) entry which is preliminary data.</text>
</comment>
<dbReference type="Gene3D" id="2.40.170.20">
    <property type="entry name" value="TonB-dependent receptor, beta-barrel domain"/>
    <property type="match status" value="1"/>
</dbReference>
<dbReference type="RefSeq" id="WP_243919826.1">
    <property type="nucleotide sequence ID" value="NZ_JALHLG010000009.1"/>
</dbReference>
<evidence type="ECO:0000256" key="2">
    <source>
        <dbReference type="ARBA" id="ARBA00009810"/>
    </source>
</evidence>
<dbReference type="Gene3D" id="2.170.130.10">
    <property type="entry name" value="TonB-dependent receptor, plug domain"/>
    <property type="match status" value="1"/>
</dbReference>
<keyword evidence="3 14" id="KW-0813">Transport</keyword>
<evidence type="ECO:0000256" key="4">
    <source>
        <dbReference type="ARBA" id="ARBA00022452"/>
    </source>
</evidence>
<keyword evidence="4 14" id="KW-1134">Transmembrane beta strand</keyword>
<protein>
    <submittedName>
        <fullName evidence="19">Catecholate siderophore receptor Fiu</fullName>
    </submittedName>
</protein>
<dbReference type="Pfam" id="PF00593">
    <property type="entry name" value="TonB_dep_Rec_b-barrel"/>
    <property type="match status" value="1"/>
</dbReference>
<evidence type="ECO:0000256" key="6">
    <source>
        <dbReference type="ARBA" id="ARBA00022692"/>
    </source>
</evidence>
<dbReference type="InterPro" id="IPR037066">
    <property type="entry name" value="Plug_dom_sf"/>
</dbReference>
<evidence type="ECO:0000256" key="16">
    <source>
        <dbReference type="SAM" id="SignalP"/>
    </source>
</evidence>
<dbReference type="InterPro" id="IPR036942">
    <property type="entry name" value="Beta-barrel_TonB_sf"/>
</dbReference>
<evidence type="ECO:0000259" key="18">
    <source>
        <dbReference type="Pfam" id="PF07715"/>
    </source>
</evidence>